<reference evidence="1" key="1">
    <citation type="submission" date="2018-04" db="EMBL/GenBank/DDBJ databases">
        <title>Whole genome sequencing of Hypsizygus marmoreus.</title>
        <authorList>
            <person name="Choi I.-G."/>
            <person name="Min B."/>
            <person name="Kim J.-G."/>
            <person name="Kim S."/>
            <person name="Oh Y.-L."/>
            <person name="Kong W.-S."/>
            <person name="Park H."/>
            <person name="Jeong J."/>
            <person name="Song E.-S."/>
        </authorList>
    </citation>
    <scope>NUCLEOTIDE SEQUENCE [LARGE SCALE GENOMIC DNA]</scope>
    <source>
        <strain evidence="1">51987-8</strain>
    </source>
</reference>
<proteinExistence type="predicted"/>
<keyword evidence="2" id="KW-1185">Reference proteome</keyword>
<organism evidence="1 2">
    <name type="scientific">Hypsizygus marmoreus</name>
    <name type="common">White beech mushroom</name>
    <name type="synonym">Agaricus marmoreus</name>
    <dbReference type="NCBI Taxonomy" id="39966"/>
    <lineage>
        <taxon>Eukaryota</taxon>
        <taxon>Fungi</taxon>
        <taxon>Dikarya</taxon>
        <taxon>Basidiomycota</taxon>
        <taxon>Agaricomycotina</taxon>
        <taxon>Agaricomycetes</taxon>
        <taxon>Agaricomycetidae</taxon>
        <taxon>Agaricales</taxon>
        <taxon>Tricholomatineae</taxon>
        <taxon>Lyophyllaceae</taxon>
        <taxon>Hypsizygus</taxon>
    </lineage>
</organism>
<protein>
    <submittedName>
        <fullName evidence="1">Uncharacterized protein</fullName>
    </submittedName>
</protein>
<sequence length="94" mass="10510">MHNLFSGTIHHTRHRFGVFRRGMLLCSKVQFVTLAIRSAFSEGDACAICSRVQFTAHAVRFAECAACTMHSWDSSPHTQSVLLSAPHARCVLMY</sequence>
<evidence type="ECO:0000313" key="1">
    <source>
        <dbReference type="EMBL" id="RDB18288.1"/>
    </source>
</evidence>
<name>A0A369J8T1_HYPMA</name>
<dbReference type="InParanoid" id="A0A369J8T1"/>
<dbReference type="EMBL" id="LUEZ02000106">
    <property type="protein sequence ID" value="RDB18288.1"/>
    <property type="molecule type" value="Genomic_DNA"/>
</dbReference>
<accession>A0A369J8T1</accession>
<evidence type="ECO:0000313" key="2">
    <source>
        <dbReference type="Proteomes" id="UP000076154"/>
    </source>
</evidence>
<dbReference type="AlphaFoldDB" id="A0A369J8T1"/>
<dbReference type="Proteomes" id="UP000076154">
    <property type="component" value="Unassembled WGS sequence"/>
</dbReference>
<gene>
    <name evidence="1" type="ORF">Hypma_000432</name>
</gene>
<comment type="caution">
    <text evidence="1">The sequence shown here is derived from an EMBL/GenBank/DDBJ whole genome shotgun (WGS) entry which is preliminary data.</text>
</comment>